<protein>
    <submittedName>
        <fullName evidence="2">Uncharacterized protein</fullName>
    </submittedName>
</protein>
<name>A0A397U8S8_9GLOM</name>
<feature type="compositionally biased region" description="Basic and acidic residues" evidence="1">
    <location>
        <begin position="112"/>
        <end position="124"/>
    </location>
</feature>
<organism evidence="2 3">
    <name type="scientific">Gigaspora rosea</name>
    <dbReference type="NCBI Taxonomy" id="44941"/>
    <lineage>
        <taxon>Eukaryota</taxon>
        <taxon>Fungi</taxon>
        <taxon>Fungi incertae sedis</taxon>
        <taxon>Mucoromycota</taxon>
        <taxon>Glomeromycotina</taxon>
        <taxon>Glomeromycetes</taxon>
        <taxon>Diversisporales</taxon>
        <taxon>Gigasporaceae</taxon>
        <taxon>Gigaspora</taxon>
    </lineage>
</organism>
<sequence length="175" mass="20763">MPNKIPQALKFVLEVLEDIIQKDKEEIIYLFLYPERPELGLEERKIDLKPLFQKRIAEFNVLVYELALEEPIQELQKKEVEENKTKKFEVKTKFDQKNNEALKDVKKATKIEHDNGMKLDPKEESIDEKDLETLVNEDNEKNKEDKNKSEVLQGALDCEYKLWLEKVDELQQMAQ</sequence>
<comment type="caution">
    <text evidence="2">The sequence shown here is derived from an EMBL/GenBank/DDBJ whole genome shotgun (WGS) entry which is preliminary data.</text>
</comment>
<feature type="region of interest" description="Disordered" evidence="1">
    <location>
        <begin position="112"/>
        <end position="150"/>
    </location>
</feature>
<dbReference type="Proteomes" id="UP000266673">
    <property type="component" value="Unassembled WGS sequence"/>
</dbReference>
<evidence type="ECO:0000256" key="1">
    <source>
        <dbReference type="SAM" id="MobiDB-lite"/>
    </source>
</evidence>
<dbReference type="AlphaFoldDB" id="A0A397U8S8"/>
<reference evidence="2 3" key="1">
    <citation type="submission" date="2018-06" db="EMBL/GenBank/DDBJ databases">
        <title>Comparative genomics reveals the genomic features of Rhizophagus irregularis, R. cerebriforme, R. diaphanum and Gigaspora rosea, and their symbiotic lifestyle signature.</title>
        <authorList>
            <person name="Morin E."/>
            <person name="San Clemente H."/>
            <person name="Chen E.C.H."/>
            <person name="De La Providencia I."/>
            <person name="Hainaut M."/>
            <person name="Kuo A."/>
            <person name="Kohler A."/>
            <person name="Murat C."/>
            <person name="Tang N."/>
            <person name="Roy S."/>
            <person name="Loubradou J."/>
            <person name="Henrissat B."/>
            <person name="Grigoriev I.V."/>
            <person name="Corradi N."/>
            <person name="Roux C."/>
            <person name="Martin F.M."/>
        </authorList>
    </citation>
    <scope>NUCLEOTIDE SEQUENCE [LARGE SCALE GENOMIC DNA]</scope>
    <source>
        <strain evidence="2 3">DAOM 194757</strain>
    </source>
</reference>
<proteinExistence type="predicted"/>
<gene>
    <name evidence="2" type="ORF">C2G38_2216517</name>
</gene>
<evidence type="ECO:0000313" key="2">
    <source>
        <dbReference type="EMBL" id="RIB06670.1"/>
    </source>
</evidence>
<dbReference type="EMBL" id="QKWP01001780">
    <property type="protein sequence ID" value="RIB06670.1"/>
    <property type="molecule type" value="Genomic_DNA"/>
</dbReference>
<evidence type="ECO:0000313" key="3">
    <source>
        <dbReference type="Proteomes" id="UP000266673"/>
    </source>
</evidence>
<feature type="compositionally biased region" description="Basic and acidic residues" evidence="1">
    <location>
        <begin position="138"/>
        <end position="149"/>
    </location>
</feature>
<keyword evidence="3" id="KW-1185">Reference proteome</keyword>
<accession>A0A397U8S8</accession>